<dbReference type="InterPro" id="IPR025981">
    <property type="entry name" value="rRNA_MeTrfase"/>
</dbReference>
<evidence type="ECO:0000256" key="10">
    <source>
        <dbReference type="ARBA" id="ARBA00033062"/>
    </source>
</evidence>
<evidence type="ECO:0000256" key="3">
    <source>
        <dbReference type="ARBA" id="ARBA00012300"/>
    </source>
</evidence>
<dbReference type="InterPro" id="IPR029063">
    <property type="entry name" value="SAM-dependent_MTases_sf"/>
</dbReference>
<feature type="binding site" evidence="11">
    <location>
        <position position="141"/>
    </location>
    <ligand>
        <name>S-adenosyl-L-methionine</name>
        <dbReference type="ChEBI" id="CHEBI:59789"/>
    </ligand>
</feature>
<comment type="catalytic activity">
    <reaction evidence="1">
        <text>guanosine(1405) in 16S rRNA + S-adenosyl-L-methionine = N(7)-methylguanosine(1405) in 16S rRNA + S-adenosyl-L-homocysteine</text>
        <dbReference type="Rhea" id="RHEA:42772"/>
        <dbReference type="Rhea" id="RHEA-COMP:10225"/>
        <dbReference type="Rhea" id="RHEA-COMP:10226"/>
        <dbReference type="ChEBI" id="CHEBI:57856"/>
        <dbReference type="ChEBI" id="CHEBI:59789"/>
        <dbReference type="ChEBI" id="CHEBI:74269"/>
        <dbReference type="ChEBI" id="CHEBI:74480"/>
        <dbReference type="EC" id="2.1.1.179"/>
    </reaction>
</comment>
<evidence type="ECO:0000256" key="2">
    <source>
        <dbReference type="ARBA" id="ARBA00005487"/>
    </source>
</evidence>
<evidence type="ECO:0000256" key="5">
    <source>
        <dbReference type="ARBA" id="ARBA00022552"/>
    </source>
</evidence>
<feature type="binding site" evidence="11">
    <location>
        <begin position="169"/>
        <end position="170"/>
    </location>
    <ligand>
        <name>S-adenosyl-L-methionine</name>
        <dbReference type="ChEBI" id="CHEBI:59789"/>
    </ligand>
</feature>
<dbReference type="AlphaFoldDB" id="A0A1G1Z2C4"/>
<dbReference type="Gene3D" id="1.10.8.10">
    <property type="entry name" value="DNA helicase RuvA subunit, C-terminal domain"/>
    <property type="match status" value="1"/>
</dbReference>
<feature type="binding site" evidence="11">
    <location>
        <position position="118"/>
    </location>
    <ligand>
        <name>S-adenosyl-L-methionine</name>
        <dbReference type="ChEBI" id="CHEBI:59789"/>
    </ligand>
</feature>
<evidence type="ECO:0000256" key="9">
    <source>
        <dbReference type="ARBA" id="ARBA00023251"/>
    </source>
</evidence>
<evidence type="ECO:0000256" key="1">
    <source>
        <dbReference type="ARBA" id="ARBA00001643"/>
    </source>
</evidence>
<keyword evidence="7" id="KW-0808">Transferase</keyword>
<protein>
    <recommendedName>
        <fullName evidence="4">16S rRNA (guanine(1405)-N(7))-methyltransferase</fullName>
        <ecNumber evidence="3">2.1.1.179</ecNumber>
    </recommendedName>
    <alternativeName>
        <fullName evidence="10">16S rRNA m7G1405 methyltransferase</fullName>
    </alternativeName>
</protein>
<evidence type="ECO:0000256" key="7">
    <source>
        <dbReference type="ARBA" id="ARBA00022679"/>
    </source>
</evidence>
<proteinExistence type="inferred from homology"/>
<comment type="similarity">
    <text evidence="2">Belongs to the methyltransferase superfamily. Aminoglycoside resistance family.</text>
</comment>
<dbReference type="EMBL" id="MHIX01000034">
    <property type="protein sequence ID" value="OGY58782.1"/>
    <property type="molecule type" value="Genomic_DNA"/>
</dbReference>
<feature type="binding site" evidence="11">
    <location>
        <position position="194"/>
    </location>
    <ligand>
        <name>S-adenosyl-L-methionine</name>
        <dbReference type="ChEBI" id="CHEBI:59789"/>
    </ligand>
</feature>
<dbReference type="STRING" id="1797689.A3F24_01260"/>
<dbReference type="Pfam" id="PF07091">
    <property type="entry name" value="FmrO"/>
    <property type="match status" value="1"/>
</dbReference>
<accession>A0A1G1Z2C4</accession>
<evidence type="ECO:0000313" key="12">
    <source>
        <dbReference type="EMBL" id="OGY58782.1"/>
    </source>
</evidence>
<dbReference type="GO" id="GO:0008649">
    <property type="term" value="F:rRNA methyltransferase activity"/>
    <property type="evidence" value="ECO:0007669"/>
    <property type="project" value="InterPro"/>
</dbReference>
<dbReference type="InterPro" id="IPR010769">
    <property type="entry name" value="rRNA_MeTrfase_GmN_bac"/>
</dbReference>
<feature type="binding site" evidence="11">
    <location>
        <position position="185"/>
    </location>
    <ligand>
        <name>S-adenosyl-L-methionine</name>
        <dbReference type="ChEBI" id="CHEBI:59789"/>
    </ligand>
</feature>
<keyword evidence="9" id="KW-0046">Antibiotic resistance</keyword>
<dbReference type="GO" id="GO:0046677">
    <property type="term" value="P:response to antibiotic"/>
    <property type="evidence" value="ECO:0007669"/>
    <property type="project" value="UniProtKB-KW"/>
</dbReference>
<sequence>MNIAKKIEESRKYKPLYKGTIERIVDNAVTKYGEKNAEKEARNMLHQIWDAYYGIRPNLKKALTRLKGDLKEGKNEKEAIKKILALHSSTNERLEVLDRFYKDIFEITGVPNSIIDCACGLNPLTVFWMNLPKETIYQAFDIDEEEVSFLKKAFTVLKPIPVPKVQVGDVINKNEFPKADVALFLKTYPVLEMQEKGAGITAIEKQKCKYAVVSFPTKTISGKEKGMTDFYTKQFEIAAQSKKWEYKKLHFPTELVFVILWSG</sequence>
<keyword evidence="8 11" id="KW-0949">S-adenosyl-L-methionine</keyword>
<dbReference type="PIRSF" id="PIRSF015852">
    <property type="entry name" value="RRNA_mtase_Grm"/>
    <property type="match status" value="1"/>
</dbReference>
<evidence type="ECO:0000256" key="11">
    <source>
        <dbReference type="PIRSR" id="PIRSR015852-1"/>
    </source>
</evidence>
<keyword evidence="6" id="KW-0489">Methyltransferase</keyword>
<name>A0A1G1Z2C4_9BACT</name>
<feature type="binding site" evidence="11">
    <location>
        <begin position="87"/>
        <end position="93"/>
    </location>
    <ligand>
        <name>S-adenosyl-L-methionine</name>
        <dbReference type="ChEBI" id="CHEBI:59789"/>
    </ligand>
</feature>
<keyword evidence="5" id="KW-0698">rRNA processing</keyword>
<dbReference type="Gene3D" id="3.40.50.150">
    <property type="entry name" value="Vaccinia Virus protein VP39"/>
    <property type="match status" value="1"/>
</dbReference>
<dbReference type="Proteomes" id="UP000178515">
    <property type="component" value="Unassembled WGS sequence"/>
</dbReference>
<gene>
    <name evidence="12" type="ORF">A3F24_01260</name>
</gene>
<evidence type="ECO:0000256" key="6">
    <source>
        <dbReference type="ARBA" id="ARBA00022603"/>
    </source>
</evidence>
<dbReference type="EC" id="2.1.1.179" evidence="3"/>
<reference evidence="12 13" key="1">
    <citation type="journal article" date="2016" name="Nat. Commun.">
        <title>Thousands of microbial genomes shed light on interconnected biogeochemical processes in an aquifer system.</title>
        <authorList>
            <person name="Anantharaman K."/>
            <person name="Brown C.T."/>
            <person name="Hug L.A."/>
            <person name="Sharon I."/>
            <person name="Castelle C.J."/>
            <person name="Probst A.J."/>
            <person name="Thomas B.C."/>
            <person name="Singh A."/>
            <person name="Wilkins M.J."/>
            <person name="Karaoz U."/>
            <person name="Brodie E.L."/>
            <person name="Williams K.H."/>
            <person name="Hubbard S.S."/>
            <person name="Banfield J.F."/>
        </authorList>
    </citation>
    <scope>NUCLEOTIDE SEQUENCE [LARGE SCALE GENOMIC DNA]</scope>
</reference>
<organism evidence="12 13">
    <name type="scientific">Candidatus Colwellbacteria bacterium RIFCSPHIGHO2_12_FULL_44_17</name>
    <dbReference type="NCBI Taxonomy" id="1797689"/>
    <lineage>
        <taxon>Bacteria</taxon>
        <taxon>Candidatus Colwelliibacteriota</taxon>
    </lineage>
</organism>
<comment type="caution">
    <text evidence="12">The sequence shown here is derived from an EMBL/GenBank/DDBJ whole genome shotgun (WGS) entry which is preliminary data.</text>
</comment>
<evidence type="ECO:0000313" key="13">
    <source>
        <dbReference type="Proteomes" id="UP000178515"/>
    </source>
</evidence>
<evidence type="ECO:0000256" key="8">
    <source>
        <dbReference type="ARBA" id="ARBA00022691"/>
    </source>
</evidence>
<evidence type="ECO:0000256" key="4">
    <source>
        <dbReference type="ARBA" id="ARBA00015154"/>
    </source>
</evidence>